<dbReference type="InterPro" id="IPR043128">
    <property type="entry name" value="Rev_trsase/Diguanyl_cyclase"/>
</dbReference>
<dbReference type="CDD" id="cd09076">
    <property type="entry name" value="L1-EN"/>
    <property type="match status" value="1"/>
</dbReference>
<dbReference type="CDD" id="cd01650">
    <property type="entry name" value="RT_nLTR_like"/>
    <property type="match status" value="1"/>
</dbReference>
<feature type="domain" description="Reverse transcriptase" evidence="2">
    <location>
        <begin position="489"/>
        <end position="741"/>
    </location>
</feature>
<dbReference type="Pfam" id="PF03372">
    <property type="entry name" value="Exo_endo_phos"/>
    <property type="match status" value="1"/>
</dbReference>
<comment type="caution">
    <text evidence="3">The sequence shown here is derived from an EMBL/GenBank/DDBJ whole genome shotgun (WGS) entry which is preliminary data.</text>
</comment>
<sequence length="932" mass="109018">MEASNNILIGTLNVRTLKEEDRLTELCMALEEIQWDIFGISEVRREHEKLIELKNGCILYHTSSNKSIGGVGFLINKSMKKYINNYMSISDRVAALDLTIGTRKMRIIQVYAPTATNSSDEDIEKFYSQISEAYPDSQSQEVYIIGDFNSHIGKRQECENHIMGPYYYGQRNDRGERLVLFCQEFGLKITNSLFKARQGKMWTWLSPDGSQHQIDFILANNTRTLKNVKVLTKFKINSDHRPVIACLYTKQPRRVKSHPRRIMHFSPLEKHKEQIKSTMHGENNKPMQTMYDQLENLLQQLQEELKVEDKKPLNTIFTEETKKLIHERDKLKWKTNKNRLERTQFSKIQKEARCSIRKDLKTHSLKIIEEIMGTTGSVREIEKQRSIGKEMISTLTDTKGKVAKTRQDILRIATDFYRNLYASKEESIVEKIQSTEDQDELPYILKSEIRFAIENLKSKKATGKDSITNEILKCYADVLIDPIQNIFNSILKNNVLPKQWHTSIIKLLHKKGCQKDVNNYRPITLSCCLYKLFMTILKNRLYKTIDESQPVDQAGFRRGFSTTDHLHSLNMIIEKYTEYNKSLYICFIDFTKAFDSISQNFLMKALLKQGVSAKYVSILMEVYKRSTALIKLESEGPMFPIQRGVKQGDPFSPLLFGALLEEAFRSVDWGSKGISINGYKLTALRFADDIVFFSESASELQEIIADFQAAIETTGLQLNESKTKIMTNSTRQPIRVKGIELEYVNDYVYLGQMMSFIKRLDKEVERRVNIGWKKYWALKHIFKSDLHISIKRKVFNACILPAMTYGAQTWAPTERHKTKLSVNQRAMERSMLNVRKSDRLRNEEVRKRTRVTDVITTIRKLKWQWAGHIMRTNDNRWTRLTTEWTPRDGQRKVGRPLMRWTDELRKFNSLWWRLAPNRNLWNWMSKDFIAQN</sequence>
<dbReference type="InterPro" id="IPR005135">
    <property type="entry name" value="Endo/exonuclease/phosphatase"/>
</dbReference>
<name>A0ABQ7PYS8_PLUXY</name>
<dbReference type="Pfam" id="PF00078">
    <property type="entry name" value="RVT_1"/>
    <property type="match status" value="1"/>
</dbReference>
<accession>A0ABQ7PYS8</accession>
<feature type="coiled-coil region" evidence="1">
    <location>
        <begin position="284"/>
        <end position="311"/>
    </location>
</feature>
<evidence type="ECO:0000313" key="4">
    <source>
        <dbReference type="Proteomes" id="UP000823941"/>
    </source>
</evidence>
<dbReference type="Proteomes" id="UP000823941">
    <property type="component" value="Chromosome 25"/>
</dbReference>
<dbReference type="Gene3D" id="3.30.70.270">
    <property type="match status" value="1"/>
</dbReference>
<dbReference type="PANTHER" id="PTHR47027">
    <property type="entry name" value="REVERSE TRANSCRIPTASE DOMAIN-CONTAINING PROTEIN"/>
    <property type="match status" value="1"/>
</dbReference>
<dbReference type="SUPFAM" id="SSF56672">
    <property type="entry name" value="DNA/RNA polymerases"/>
    <property type="match status" value="1"/>
</dbReference>
<evidence type="ECO:0000256" key="1">
    <source>
        <dbReference type="SAM" id="Coils"/>
    </source>
</evidence>
<organism evidence="3 4">
    <name type="scientific">Plutella xylostella</name>
    <name type="common">Diamondback moth</name>
    <name type="synonym">Plutella maculipennis</name>
    <dbReference type="NCBI Taxonomy" id="51655"/>
    <lineage>
        <taxon>Eukaryota</taxon>
        <taxon>Metazoa</taxon>
        <taxon>Ecdysozoa</taxon>
        <taxon>Arthropoda</taxon>
        <taxon>Hexapoda</taxon>
        <taxon>Insecta</taxon>
        <taxon>Pterygota</taxon>
        <taxon>Neoptera</taxon>
        <taxon>Endopterygota</taxon>
        <taxon>Lepidoptera</taxon>
        <taxon>Glossata</taxon>
        <taxon>Ditrysia</taxon>
        <taxon>Yponomeutoidea</taxon>
        <taxon>Plutellidae</taxon>
        <taxon>Plutella</taxon>
    </lineage>
</organism>
<dbReference type="InterPro" id="IPR043502">
    <property type="entry name" value="DNA/RNA_pol_sf"/>
</dbReference>
<dbReference type="InterPro" id="IPR036691">
    <property type="entry name" value="Endo/exonu/phosph_ase_sf"/>
</dbReference>
<evidence type="ECO:0000259" key="2">
    <source>
        <dbReference type="PROSITE" id="PS50878"/>
    </source>
</evidence>
<evidence type="ECO:0000313" key="3">
    <source>
        <dbReference type="EMBL" id="KAG7297664.1"/>
    </source>
</evidence>
<proteinExistence type="predicted"/>
<dbReference type="Gene3D" id="3.60.10.10">
    <property type="entry name" value="Endonuclease/exonuclease/phosphatase"/>
    <property type="match status" value="1"/>
</dbReference>
<dbReference type="EMBL" id="JAHIBW010000025">
    <property type="protein sequence ID" value="KAG7297664.1"/>
    <property type="molecule type" value="Genomic_DNA"/>
</dbReference>
<keyword evidence="4" id="KW-1185">Reference proteome</keyword>
<dbReference type="InterPro" id="IPR000477">
    <property type="entry name" value="RT_dom"/>
</dbReference>
<dbReference type="PROSITE" id="PS50878">
    <property type="entry name" value="RT_POL"/>
    <property type="match status" value="1"/>
</dbReference>
<keyword evidence="1" id="KW-0175">Coiled coil</keyword>
<dbReference type="SUPFAM" id="SSF56219">
    <property type="entry name" value="DNase I-like"/>
    <property type="match status" value="1"/>
</dbReference>
<gene>
    <name evidence="3" type="ORF">JYU34_018379</name>
</gene>
<dbReference type="PANTHER" id="PTHR47027:SF20">
    <property type="entry name" value="REVERSE TRANSCRIPTASE-LIKE PROTEIN WITH RNA-DIRECTED DNA POLYMERASE DOMAIN"/>
    <property type="match status" value="1"/>
</dbReference>
<protein>
    <recommendedName>
        <fullName evidence="2">Reverse transcriptase domain-containing protein</fullName>
    </recommendedName>
</protein>
<reference evidence="3 4" key="1">
    <citation type="submission" date="2021-06" db="EMBL/GenBank/DDBJ databases">
        <title>A haploid diamondback moth (Plutella xylostella L.) genome assembly resolves 31 chromosomes and identifies a diamide resistance mutation.</title>
        <authorList>
            <person name="Ward C.M."/>
            <person name="Perry K.D."/>
            <person name="Baker G."/>
            <person name="Powis K."/>
            <person name="Heckel D.G."/>
            <person name="Baxter S.W."/>
        </authorList>
    </citation>
    <scope>NUCLEOTIDE SEQUENCE [LARGE SCALE GENOMIC DNA]</scope>
    <source>
        <strain evidence="3 4">LV</strain>
        <tissue evidence="3">Single pupa</tissue>
    </source>
</reference>